<dbReference type="RefSeq" id="WP_092344538.1">
    <property type="nucleotide sequence ID" value="NZ_FNQN01000001.1"/>
</dbReference>
<dbReference type="GO" id="GO:0006412">
    <property type="term" value="P:translation"/>
    <property type="evidence" value="ECO:0007669"/>
    <property type="project" value="UniProtKB-UniRule"/>
</dbReference>
<keyword evidence="10" id="KW-1185">Reference proteome</keyword>
<evidence type="ECO:0000256" key="5">
    <source>
        <dbReference type="ARBA" id="ARBA00023274"/>
    </source>
</evidence>
<comment type="similarity">
    <text evidence="1 7">Belongs to the universal ribosomal protein uL18 family.</text>
</comment>
<accession>A0A1H3WE23</accession>
<dbReference type="Pfam" id="PF00861">
    <property type="entry name" value="Ribosomal_L18p"/>
    <property type="match status" value="1"/>
</dbReference>
<dbReference type="Proteomes" id="UP000199409">
    <property type="component" value="Unassembled WGS sequence"/>
</dbReference>
<proteinExistence type="inferred from homology"/>
<dbReference type="GO" id="GO:0022625">
    <property type="term" value="C:cytosolic large ribosomal subunit"/>
    <property type="evidence" value="ECO:0007669"/>
    <property type="project" value="TreeGrafter"/>
</dbReference>
<protein>
    <recommendedName>
        <fullName evidence="6 7">Large ribosomal subunit protein uL18</fullName>
    </recommendedName>
</protein>
<keyword evidence="5 7" id="KW-0687">Ribonucleoprotein</keyword>
<keyword evidence="3 7" id="KW-0694">RNA-binding</keyword>
<evidence type="ECO:0000256" key="1">
    <source>
        <dbReference type="ARBA" id="ARBA00007116"/>
    </source>
</evidence>
<comment type="subunit">
    <text evidence="7">Part of the 50S ribosomal subunit; part of the 5S rRNA/L5/L18/L25 subcomplex. Contacts the 5S and 23S rRNAs.</text>
</comment>
<dbReference type="GO" id="GO:0003735">
    <property type="term" value="F:structural constituent of ribosome"/>
    <property type="evidence" value="ECO:0007669"/>
    <property type="project" value="InterPro"/>
</dbReference>
<evidence type="ECO:0000256" key="7">
    <source>
        <dbReference type="HAMAP-Rule" id="MF_01337"/>
    </source>
</evidence>
<dbReference type="InterPro" id="IPR005484">
    <property type="entry name" value="Ribosomal_uL18_bac/plant/anim"/>
</dbReference>
<dbReference type="PANTHER" id="PTHR12899:SF3">
    <property type="entry name" value="LARGE RIBOSOMAL SUBUNIT PROTEIN UL18M"/>
    <property type="match status" value="1"/>
</dbReference>
<evidence type="ECO:0000313" key="10">
    <source>
        <dbReference type="Proteomes" id="UP000199409"/>
    </source>
</evidence>
<evidence type="ECO:0000256" key="8">
    <source>
        <dbReference type="SAM" id="MobiDB-lite"/>
    </source>
</evidence>
<reference evidence="9 10" key="1">
    <citation type="submission" date="2016-10" db="EMBL/GenBank/DDBJ databases">
        <authorList>
            <person name="de Groot N.N."/>
        </authorList>
    </citation>
    <scope>NUCLEOTIDE SEQUENCE [LARGE SCALE GENOMIC DNA]</scope>
    <source>
        <strain evidence="9 10">DSM 7343</strain>
    </source>
</reference>
<organism evidence="9 10">
    <name type="scientific">Desulfuromusa kysingii</name>
    <dbReference type="NCBI Taxonomy" id="37625"/>
    <lineage>
        <taxon>Bacteria</taxon>
        <taxon>Pseudomonadati</taxon>
        <taxon>Thermodesulfobacteriota</taxon>
        <taxon>Desulfuromonadia</taxon>
        <taxon>Desulfuromonadales</taxon>
        <taxon>Geopsychrobacteraceae</taxon>
        <taxon>Desulfuromusa</taxon>
    </lineage>
</organism>
<keyword evidence="4 7" id="KW-0689">Ribosomal protein</keyword>
<evidence type="ECO:0000256" key="2">
    <source>
        <dbReference type="ARBA" id="ARBA00022730"/>
    </source>
</evidence>
<comment type="function">
    <text evidence="7">This is one of the proteins that bind and probably mediate the attachment of the 5S RNA into the large ribosomal subunit, where it forms part of the central protuberance.</text>
</comment>
<sequence>MDVSQKRRASRLKRQARVRKKIRGTTESPRLSVFRSAKHIYAQIIEDVTGTTLVAASTLSKDIDLSNGGNLLAAKAVGTEIAKKALDQNITNVVFDRNGFLYQGRIQAVADAAREAGLKL</sequence>
<dbReference type="InterPro" id="IPR004389">
    <property type="entry name" value="Ribosomal_uL18_bac-type"/>
</dbReference>
<evidence type="ECO:0000256" key="3">
    <source>
        <dbReference type="ARBA" id="ARBA00022884"/>
    </source>
</evidence>
<dbReference type="AlphaFoldDB" id="A0A1H3WE23"/>
<dbReference type="GO" id="GO:0008097">
    <property type="term" value="F:5S rRNA binding"/>
    <property type="evidence" value="ECO:0007669"/>
    <property type="project" value="TreeGrafter"/>
</dbReference>
<gene>
    <name evidence="7" type="primary">rplR</name>
    <name evidence="9" type="ORF">SAMN05660420_00596</name>
</gene>
<dbReference type="OrthoDB" id="9810939at2"/>
<evidence type="ECO:0000256" key="4">
    <source>
        <dbReference type="ARBA" id="ARBA00022980"/>
    </source>
</evidence>
<name>A0A1H3WE23_9BACT</name>
<dbReference type="EMBL" id="FNQN01000001">
    <property type="protein sequence ID" value="SDZ84654.1"/>
    <property type="molecule type" value="Genomic_DNA"/>
</dbReference>
<dbReference type="SUPFAM" id="SSF53137">
    <property type="entry name" value="Translational machinery components"/>
    <property type="match status" value="1"/>
</dbReference>
<dbReference type="NCBIfam" id="TIGR00060">
    <property type="entry name" value="L18_bact"/>
    <property type="match status" value="1"/>
</dbReference>
<dbReference type="HAMAP" id="MF_01337_B">
    <property type="entry name" value="Ribosomal_uL18_B"/>
    <property type="match status" value="1"/>
</dbReference>
<dbReference type="PANTHER" id="PTHR12899">
    <property type="entry name" value="39S RIBOSOMAL PROTEIN L18, MITOCHONDRIAL"/>
    <property type="match status" value="1"/>
</dbReference>
<evidence type="ECO:0000256" key="6">
    <source>
        <dbReference type="ARBA" id="ARBA00035197"/>
    </source>
</evidence>
<feature type="region of interest" description="Disordered" evidence="8">
    <location>
        <begin position="1"/>
        <end position="21"/>
    </location>
</feature>
<evidence type="ECO:0000313" key="9">
    <source>
        <dbReference type="EMBL" id="SDZ84654.1"/>
    </source>
</evidence>
<dbReference type="CDD" id="cd00432">
    <property type="entry name" value="Ribosomal_L18_L5e"/>
    <property type="match status" value="1"/>
</dbReference>
<dbReference type="Gene3D" id="3.30.420.100">
    <property type="match status" value="1"/>
</dbReference>
<dbReference type="FunFam" id="3.30.420.100:FF:000001">
    <property type="entry name" value="50S ribosomal protein L18"/>
    <property type="match status" value="1"/>
</dbReference>
<dbReference type="STRING" id="37625.SAMN05660420_00596"/>
<dbReference type="InterPro" id="IPR057268">
    <property type="entry name" value="Ribosomal_L18"/>
</dbReference>
<keyword evidence="2 7" id="KW-0699">rRNA-binding</keyword>